<keyword evidence="1" id="KW-0805">Transcription regulation</keyword>
<protein>
    <submittedName>
        <fullName evidence="5">Transcriptional regulator</fullName>
    </submittedName>
</protein>
<keyword evidence="6" id="KW-1185">Reference proteome</keyword>
<dbReference type="Gene3D" id="1.10.10.10">
    <property type="entry name" value="Winged helix-like DNA-binding domain superfamily/Winged helix DNA-binding domain"/>
    <property type="match status" value="1"/>
</dbReference>
<dbReference type="Gene3D" id="3.30.1050.10">
    <property type="entry name" value="SCP2 sterol-binding domain"/>
    <property type="match status" value="1"/>
</dbReference>
<reference evidence="5 6" key="1">
    <citation type="submission" date="2020-04" db="EMBL/GenBank/DDBJ databases">
        <title>Genome sequence for Sphingorhabdus sp. strain M1.</title>
        <authorList>
            <person name="Park S.-J."/>
        </authorList>
    </citation>
    <scope>NUCLEOTIDE SEQUENCE [LARGE SCALE GENOMIC DNA]</scope>
    <source>
        <strain evidence="5 6">JK6</strain>
    </source>
</reference>
<organism evidence="5 6">
    <name type="scientific">Parasphingorhabdus halotolerans</name>
    <dbReference type="NCBI Taxonomy" id="2725558"/>
    <lineage>
        <taxon>Bacteria</taxon>
        <taxon>Pseudomonadati</taxon>
        <taxon>Pseudomonadota</taxon>
        <taxon>Alphaproteobacteria</taxon>
        <taxon>Sphingomonadales</taxon>
        <taxon>Sphingomonadaceae</taxon>
        <taxon>Parasphingorhabdus</taxon>
    </lineage>
</organism>
<evidence type="ECO:0000256" key="1">
    <source>
        <dbReference type="ARBA" id="ARBA00023015"/>
    </source>
</evidence>
<gene>
    <name evidence="5" type="ORF">HF685_10380</name>
</gene>
<dbReference type="PROSITE" id="PS51118">
    <property type="entry name" value="HTH_HXLR"/>
    <property type="match status" value="1"/>
</dbReference>
<dbReference type="InterPro" id="IPR036390">
    <property type="entry name" value="WH_DNA-bd_sf"/>
</dbReference>
<dbReference type="InterPro" id="IPR036388">
    <property type="entry name" value="WH-like_DNA-bd_sf"/>
</dbReference>
<keyword evidence="3" id="KW-0804">Transcription</keyword>
<dbReference type="Proteomes" id="UP000501600">
    <property type="component" value="Chromosome"/>
</dbReference>
<dbReference type="PANTHER" id="PTHR33204:SF18">
    <property type="entry name" value="TRANSCRIPTIONAL REGULATORY PROTEIN"/>
    <property type="match status" value="1"/>
</dbReference>
<keyword evidence="2" id="KW-0238">DNA-binding</keyword>
<evidence type="ECO:0000256" key="2">
    <source>
        <dbReference type="ARBA" id="ARBA00023125"/>
    </source>
</evidence>
<dbReference type="GO" id="GO:0003677">
    <property type="term" value="F:DNA binding"/>
    <property type="evidence" value="ECO:0007669"/>
    <property type="project" value="UniProtKB-KW"/>
</dbReference>
<evidence type="ECO:0000256" key="3">
    <source>
        <dbReference type="ARBA" id="ARBA00023163"/>
    </source>
</evidence>
<evidence type="ECO:0000313" key="6">
    <source>
        <dbReference type="Proteomes" id="UP000501600"/>
    </source>
</evidence>
<evidence type="ECO:0000259" key="4">
    <source>
        <dbReference type="PROSITE" id="PS51118"/>
    </source>
</evidence>
<evidence type="ECO:0000313" key="5">
    <source>
        <dbReference type="EMBL" id="QJB69636.1"/>
    </source>
</evidence>
<dbReference type="Pfam" id="PF01638">
    <property type="entry name" value="HxlR"/>
    <property type="match status" value="1"/>
</dbReference>
<dbReference type="InterPro" id="IPR002577">
    <property type="entry name" value="HTH_HxlR"/>
</dbReference>
<dbReference type="Pfam" id="PF02036">
    <property type="entry name" value="SCP2"/>
    <property type="match status" value="1"/>
</dbReference>
<dbReference type="SUPFAM" id="SSF46785">
    <property type="entry name" value="Winged helix' DNA-binding domain"/>
    <property type="match status" value="1"/>
</dbReference>
<proteinExistence type="predicted"/>
<dbReference type="EMBL" id="CP051217">
    <property type="protein sequence ID" value="QJB69636.1"/>
    <property type="molecule type" value="Genomic_DNA"/>
</dbReference>
<dbReference type="PANTHER" id="PTHR33204">
    <property type="entry name" value="TRANSCRIPTIONAL REGULATOR, MARR FAMILY"/>
    <property type="match status" value="1"/>
</dbReference>
<feature type="domain" description="HTH hxlR-type" evidence="4">
    <location>
        <begin position="22"/>
        <end position="120"/>
    </location>
</feature>
<dbReference type="KEGG" id="phao:HF685_10380"/>
<sequence length="229" mass="25755">MKLQKEKKWRQHVGNRWYDDACGTAFALELIGERWSILIMRELMFGPRRFSQLRAGLPGISAKILTQRLDGLEALRILQKRQLPPPVSAQVYELTEWGYEAEDIVQMLGKWATRHPGHDPTLPLSAASIIMSFRTMFDAERAAGFNAKAGFRLGTDRFIVTIGNGEIETQRGDTDGADFTITGEAENIAAIVYGKEPVQNLESAGLIIFEGDRKLAQKFITLFPLPEKF</sequence>
<dbReference type="RefSeq" id="WP_168819799.1">
    <property type="nucleotide sequence ID" value="NZ_CP051217.1"/>
</dbReference>
<dbReference type="SUPFAM" id="SSF55718">
    <property type="entry name" value="SCP-like"/>
    <property type="match status" value="1"/>
</dbReference>
<dbReference type="InterPro" id="IPR003033">
    <property type="entry name" value="SCP2_sterol-bd_dom"/>
</dbReference>
<name>A0A6H2DPP1_9SPHN</name>
<dbReference type="AlphaFoldDB" id="A0A6H2DPP1"/>
<accession>A0A6H2DPP1</accession>
<dbReference type="InterPro" id="IPR036527">
    <property type="entry name" value="SCP2_sterol-bd_dom_sf"/>
</dbReference>